<evidence type="ECO:0000256" key="2">
    <source>
        <dbReference type="ARBA" id="ARBA00022771"/>
    </source>
</evidence>
<evidence type="ECO:0000259" key="8">
    <source>
        <dbReference type="PROSITE" id="PS51293"/>
    </source>
</evidence>
<evidence type="ECO:0000256" key="1">
    <source>
        <dbReference type="ARBA" id="ARBA00022723"/>
    </source>
</evidence>
<evidence type="ECO:0008006" key="11">
    <source>
        <dbReference type="Google" id="ProtNLM"/>
    </source>
</evidence>
<dbReference type="InterPro" id="IPR001965">
    <property type="entry name" value="Znf_PHD"/>
</dbReference>
<reference evidence="10" key="1">
    <citation type="submission" date="2016-05" db="EMBL/GenBank/DDBJ databases">
        <title>Comparative genomics of biotechnologically important yeasts.</title>
        <authorList>
            <consortium name="DOE Joint Genome Institute"/>
            <person name="Riley R."/>
            <person name="Haridas S."/>
            <person name="Wolfe K.H."/>
            <person name="Lopes M.R."/>
            <person name="Hittinger C.T."/>
            <person name="Goker M."/>
            <person name="Salamov A."/>
            <person name="Wisecaver J."/>
            <person name="Long T.M."/>
            <person name="Aerts A.L."/>
            <person name="Barry K."/>
            <person name="Choi C."/>
            <person name="Clum A."/>
            <person name="Coughlan A.Y."/>
            <person name="Deshpande S."/>
            <person name="Douglass A.P."/>
            <person name="Hanson S.J."/>
            <person name="Klenk H.-P."/>
            <person name="Labutti K."/>
            <person name="Lapidus A."/>
            <person name="Lindquist E."/>
            <person name="Lipzen A."/>
            <person name="Meier-Kolthoff J.P."/>
            <person name="Ohm R.A."/>
            <person name="Otillar R.P."/>
            <person name="Pangilinan J."/>
            <person name="Peng Y."/>
            <person name="Rokas A."/>
            <person name="Rosa C.A."/>
            <person name="Scheuner C."/>
            <person name="Sibirny A.A."/>
            <person name="Slot J.C."/>
            <person name="Stielow J.B."/>
            <person name="Sun H."/>
            <person name="Kurtzman C.P."/>
            <person name="Blackwell M."/>
            <person name="Grigoriev I.V."/>
            <person name="Jeffries T.W."/>
        </authorList>
    </citation>
    <scope>NUCLEOTIDE SEQUENCE [LARGE SCALE GENOMIC DNA]</scope>
    <source>
        <strain evidence="10">NRRL Y-17324</strain>
    </source>
</reference>
<dbReference type="InterPro" id="IPR043151">
    <property type="entry name" value="BAH_sf"/>
</dbReference>
<protein>
    <recommendedName>
        <fullName evidence="11">BAH-domain-containing protein</fullName>
    </recommendedName>
</protein>
<dbReference type="GeneID" id="30985200"/>
<dbReference type="Gene3D" id="2.30.30.1150">
    <property type="match status" value="1"/>
</dbReference>
<dbReference type="STRING" id="984487.A0A1E4SBR5"/>
<evidence type="ECO:0000259" key="6">
    <source>
        <dbReference type="PROSITE" id="PS50016"/>
    </source>
</evidence>
<dbReference type="Gene3D" id="1.10.10.60">
    <property type="entry name" value="Homeodomain-like"/>
    <property type="match status" value="1"/>
</dbReference>
<feature type="region of interest" description="Disordered" evidence="5">
    <location>
        <begin position="217"/>
        <end position="238"/>
    </location>
</feature>
<organism evidence="9 10">
    <name type="scientific">Suhomyces tanzawaensis NRRL Y-17324</name>
    <dbReference type="NCBI Taxonomy" id="984487"/>
    <lineage>
        <taxon>Eukaryota</taxon>
        <taxon>Fungi</taxon>
        <taxon>Dikarya</taxon>
        <taxon>Ascomycota</taxon>
        <taxon>Saccharomycotina</taxon>
        <taxon>Pichiomycetes</taxon>
        <taxon>Debaryomycetaceae</taxon>
        <taxon>Suhomyces</taxon>
    </lineage>
</organism>
<dbReference type="InterPro" id="IPR011011">
    <property type="entry name" value="Znf_FYVE_PHD"/>
</dbReference>
<feature type="domain" description="SANT" evidence="8">
    <location>
        <begin position="645"/>
        <end position="696"/>
    </location>
</feature>
<dbReference type="SUPFAM" id="SSF57903">
    <property type="entry name" value="FYVE/PHD zinc finger"/>
    <property type="match status" value="2"/>
</dbReference>
<keyword evidence="10" id="KW-1185">Reference proteome</keyword>
<gene>
    <name evidence="9" type="ORF">CANTADRAFT_71228</name>
</gene>
<sequence length="1437" mass="163620">MSLTRPRRKATINKSYNDTLDESHYEDPSVASTAAAAAAMSLSAKRKQSSKKSPEAAKPPKSLKLTLPHNWQAPPTSQEYFSHKLDLEDAYIDFESQTLYCPNQPGFSIQKGEYVYMVSEPPGEPYYIGRIMGFKRKRHDKATLALPGDTPVPNGTTSEQEVVQGAAQDYLFQIQWFYRPRDISKSTADSRLLFSSMHTDSCPITSYRGKVTVKHKQDIEDSSSGASPKKKASTPTSRFEAYTQNPNCFYFDKLFDRYMLKFYDVLLTANLLQYCNSEDSKSRNYLIALNKRFEFIFVESQRTKSLINSFSSSSCNCVKCGQWCDSNLYSISCVVCNKYFHMYCLDPPLTKKPSRGFSWSCALCTKKQDLEYHRKKILMLSHDNKSSNASQLSTELSALSSPDLESKLEDSLEVDLDNRSDDKEENGDHLPKYETMAIDFLAKDKHLSLEQRRLKEEWCMRYLGMHSRLEDGVDLEDRSPYPRASTRLGAKHQATNIPEFYDHPLVYYDIDKAGPKKKGSNPSKKIQEKTEALPKLHVPEEYKDTNPKEYPQWLQPRPKGYVERGVDDGEGVSCTLMWKLSESDIQDGFTKLEDYVKLCAPTAELLGIVPSAPNFMDFILKTYMDQNGDIAKSLEIVQKLTKKALNEPVFNKEEIKRFESGVKQFGSELYFVSKKVKTQPTSMVVRYYYLWKKTKNGKLIWGNFEGRAQKKVQNMKDENKEKIVTPTTSTIDDLADPEDDSSYEDDKVIESKRPFTCKHCLTHSSHHWFRMTGHDAGPKTKVDEDDHFIDKYLDSVIALCFRCARLWRRYAVVWEDPLEVEKKNTKTTGWKKKIEWELLQDSNRILDEAESKGLTLSFVEEQVEVAVPDKKKSGKTRRTETIGNNTIQEKVEEEPPKKKKPTPPKKKTTKATAESKPPTKRAKKEQSASLEPNDTPAPPKDNKDIKDVKNNRANGNSKEPKETKEIKETKPAKETKSRKRKIKEEQPAVILSDVIESFRKRQLLDITSQFQGMQIPHLTSVALPFETNARKCCLCREDDGHSQELEMLICSHCGVNVHGSCIGIQIPDQVPRPVKEWLCEPCINDLKPNRSTVYTCSLCLANESNYELAILGSPLVRPDFLKSIHETGKWCHLLCAIFNHNLVEFKALPSSSSSKKLDINSTKSIIESVQSPIAIEGVSKVHLKHYHSKCGICDSRNGSMIRCDICSNDDAYHVTCAQDTPYFHLGFELDSSKFNEKDGSVVKVGEKIGKLRPVLICPKHEKPETVESMRAIGHRLHGGGKDEAKPLVLLFLEDLVRHNASKLTGPQFRSNNYIQNCKLFEEEDKLLRAKVQTSYFGTIPKRFQPSCGKCHTVASPVWWANDVTTNQKYMCQTCHRHTVEGEGEVEEKQESLLELLGKPLDGSNYGVRDQKDDLLKVYHENTVETSRSRISIGDILS</sequence>
<dbReference type="RefSeq" id="XP_020062065.1">
    <property type="nucleotide sequence ID" value="XM_020211064.1"/>
</dbReference>
<evidence type="ECO:0000313" key="10">
    <source>
        <dbReference type="Proteomes" id="UP000094285"/>
    </source>
</evidence>
<dbReference type="PROSITE" id="PS51293">
    <property type="entry name" value="SANT"/>
    <property type="match status" value="1"/>
</dbReference>
<feature type="compositionally biased region" description="Low complexity" evidence="5">
    <location>
        <begin position="29"/>
        <end position="43"/>
    </location>
</feature>
<feature type="compositionally biased region" description="Basic residues" evidence="5">
    <location>
        <begin position="897"/>
        <end position="909"/>
    </location>
</feature>
<dbReference type="PANTHER" id="PTHR47672">
    <property type="entry name" value="E3 UBIQUITIN-PROTEIN LIGASE SNT2"/>
    <property type="match status" value="1"/>
</dbReference>
<feature type="region of interest" description="Disordered" evidence="5">
    <location>
        <begin position="1"/>
        <end position="70"/>
    </location>
</feature>
<dbReference type="SMART" id="SM00249">
    <property type="entry name" value="PHD"/>
    <property type="match status" value="3"/>
</dbReference>
<accession>A0A1E4SBR5</accession>
<feature type="compositionally biased region" description="Basic and acidic residues" evidence="5">
    <location>
        <begin position="958"/>
        <end position="975"/>
    </location>
</feature>
<dbReference type="InterPro" id="IPR013083">
    <property type="entry name" value="Znf_RING/FYVE/PHD"/>
</dbReference>
<dbReference type="SUPFAM" id="SSF46689">
    <property type="entry name" value="Homeodomain-like"/>
    <property type="match status" value="1"/>
</dbReference>
<dbReference type="GO" id="GO:0036205">
    <property type="term" value="P:histone catabolic process"/>
    <property type="evidence" value="ECO:0007669"/>
    <property type="project" value="TreeGrafter"/>
</dbReference>
<feature type="domain" description="PHD-type" evidence="6">
    <location>
        <begin position="314"/>
        <end position="367"/>
    </location>
</feature>
<dbReference type="InterPro" id="IPR001025">
    <property type="entry name" value="BAH_dom"/>
</dbReference>
<dbReference type="GO" id="GO:0003682">
    <property type="term" value="F:chromatin binding"/>
    <property type="evidence" value="ECO:0007669"/>
    <property type="project" value="InterPro"/>
</dbReference>
<dbReference type="PANTHER" id="PTHR47672:SF1">
    <property type="entry name" value="E3 UBIQUITIN-PROTEIN LIGASE SNT2"/>
    <property type="match status" value="1"/>
</dbReference>
<feature type="compositionally biased region" description="Basic and acidic residues" evidence="5">
    <location>
        <begin position="940"/>
        <end position="950"/>
    </location>
</feature>
<dbReference type="InterPro" id="IPR009057">
    <property type="entry name" value="Homeodomain-like_sf"/>
</dbReference>
<evidence type="ECO:0000256" key="5">
    <source>
        <dbReference type="SAM" id="MobiDB-lite"/>
    </source>
</evidence>
<dbReference type="InterPro" id="IPR029617">
    <property type="entry name" value="Snt2"/>
</dbReference>
<dbReference type="Pfam" id="PF00628">
    <property type="entry name" value="PHD"/>
    <property type="match status" value="2"/>
</dbReference>
<dbReference type="InterPro" id="IPR017884">
    <property type="entry name" value="SANT_dom"/>
</dbReference>
<dbReference type="PROSITE" id="PS50016">
    <property type="entry name" value="ZF_PHD_2"/>
    <property type="match status" value="2"/>
</dbReference>
<keyword evidence="1" id="KW-0479">Metal-binding</keyword>
<dbReference type="Gene3D" id="2.30.30.490">
    <property type="match status" value="1"/>
</dbReference>
<dbReference type="CDD" id="cd15497">
    <property type="entry name" value="PHD1_Snt2p_like"/>
    <property type="match status" value="1"/>
</dbReference>
<feature type="domain" description="PHD-type" evidence="6">
    <location>
        <begin position="1029"/>
        <end position="1085"/>
    </location>
</feature>
<proteinExistence type="predicted"/>
<dbReference type="GO" id="GO:0008270">
    <property type="term" value="F:zinc ion binding"/>
    <property type="evidence" value="ECO:0007669"/>
    <property type="project" value="UniProtKB-KW"/>
</dbReference>
<feature type="region of interest" description="Disordered" evidence="5">
    <location>
        <begin position="400"/>
        <end position="429"/>
    </location>
</feature>
<dbReference type="Proteomes" id="UP000094285">
    <property type="component" value="Unassembled WGS sequence"/>
</dbReference>
<dbReference type="InterPro" id="IPR019787">
    <property type="entry name" value="Znf_PHD-finger"/>
</dbReference>
<dbReference type="GO" id="GO:0048189">
    <property type="term" value="C:Lid2 complex"/>
    <property type="evidence" value="ECO:0007669"/>
    <property type="project" value="TreeGrafter"/>
</dbReference>
<evidence type="ECO:0000259" key="7">
    <source>
        <dbReference type="PROSITE" id="PS51038"/>
    </source>
</evidence>
<dbReference type="SMART" id="SM00439">
    <property type="entry name" value="BAH"/>
    <property type="match status" value="1"/>
</dbReference>
<dbReference type="PROSITE" id="PS51038">
    <property type="entry name" value="BAH"/>
    <property type="match status" value="1"/>
</dbReference>
<dbReference type="Pfam" id="PF01426">
    <property type="entry name" value="BAH"/>
    <property type="match status" value="1"/>
</dbReference>
<feature type="domain" description="BAH" evidence="7">
    <location>
        <begin position="107"/>
        <end position="266"/>
    </location>
</feature>
<feature type="region of interest" description="Disordered" evidence="5">
    <location>
        <begin position="868"/>
        <end position="981"/>
    </location>
</feature>
<keyword evidence="3" id="KW-0862">Zinc</keyword>
<feature type="compositionally biased region" description="Basic and acidic residues" evidence="5">
    <location>
        <begin position="404"/>
        <end position="429"/>
    </location>
</feature>
<evidence type="ECO:0000256" key="3">
    <source>
        <dbReference type="ARBA" id="ARBA00022833"/>
    </source>
</evidence>
<evidence type="ECO:0000313" key="9">
    <source>
        <dbReference type="EMBL" id="ODV76943.1"/>
    </source>
</evidence>
<keyword evidence="2 4" id="KW-0863">Zinc-finger</keyword>
<name>A0A1E4SBR5_9ASCO</name>
<dbReference type="GO" id="GO:0004842">
    <property type="term" value="F:ubiquitin-protein transferase activity"/>
    <property type="evidence" value="ECO:0007669"/>
    <property type="project" value="TreeGrafter"/>
</dbReference>
<feature type="compositionally biased region" description="Basic residues" evidence="5">
    <location>
        <begin position="1"/>
        <end position="11"/>
    </location>
</feature>
<dbReference type="Gene3D" id="3.30.40.10">
    <property type="entry name" value="Zinc/RING finger domain, C3HC4 (zinc finger)"/>
    <property type="match status" value="1"/>
</dbReference>
<dbReference type="OrthoDB" id="336088at2759"/>
<evidence type="ECO:0000256" key="4">
    <source>
        <dbReference type="PROSITE-ProRule" id="PRU00146"/>
    </source>
</evidence>
<dbReference type="EMBL" id="KV453916">
    <property type="protein sequence ID" value="ODV76943.1"/>
    <property type="molecule type" value="Genomic_DNA"/>
</dbReference>